<name>A0A0Q9YIR1_9GAMM</name>
<keyword evidence="6" id="KW-1185">Reference proteome</keyword>
<dbReference type="PROSITE" id="PS50297">
    <property type="entry name" value="ANK_REP_REGION"/>
    <property type="match status" value="3"/>
</dbReference>
<dbReference type="PROSITE" id="PS50088">
    <property type="entry name" value="ANK_REPEAT"/>
    <property type="match status" value="3"/>
</dbReference>
<keyword evidence="1" id="KW-0677">Repeat</keyword>
<evidence type="ECO:0000313" key="5">
    <source>
        <dbReference type="EMBL" id="MCS5712212.1"/>
    </source>
</evidence>
<dbReference type="Pfam" id="PF00023">
    <property type="entry name" value="Ank"/>
    <property type="match status" value="1"/>
</dbReference>
<keyword evidence="2 3" id="KW-0040">ANK repeat</keyword>
<dbReference type="InterPro" id="IPR036770">
    <property type="entry name" value="Ankyrin_rpt-contain_sf"/>
</dbReference>
<dbReference type="OrthoDB" id="5636137at2"/>
<dbReference type="RefSeq" id="WP_075067036.1">
    <property type="nucleotide sequence ID" value="NZ_LKAJ02000001.1"/>
</dbReference>
<dbReference type="STRING" id="295108.HT99x_02425"/>
<comment type="caution">
    <text evidence="4">The sequence shown here is derived from an EMBL/GenBank/DDBJ whole genome shotgun (WGS) entry which is preliminary data.</text>
</comment>
<dbReference type="Pfam" id="PF12796">
    <property type="entry name" value="Ank_2"/>
    <property type="match status" value="1"/>
</dbReference>
<feature type="repeat" description="ANK" evidence="3">
    <location>
        <begin position="38"/>
        <end position="70"/>
    </location>
</feature>
<reference evidence="4" key="1">
    <citation type="submission" date="2015-09" db="EMBL/GenBank/DDBJ databases">
        <title>Draft Genome Sequences of Two Novel Amoeba-resistant Intranuclear Bacteria, Candidatus Berkiella cookevillensis and Candidatus Berkiella aquae.</title>
        <authorList>
            <person name="Mehari Y.T."/>
            <person name="Arivett B.A."/>
            <person name="Farone A.L."/>
            <person name="Gunderson J.H."/>
            <person name="Farone M.B."/>
        </authorList>
    </citation>
    <scope>NUCLEOTIDE SEQUENCE [LARGE SCALE GENOMIC DNA]</scope>
    <source>
        <strain evidence="4">HT99</strain>
    </source>
</reference>
<feature type="repeat" description="ANK" evidence="3">
    <location>
        <begin position="105"/>
        <end position="137"/>
    </location>
</feature>
<dbReference type="Proteomes" id="UP000051497">
    <property type="component" value="Unassembled WGS sequence"/>
</dbReference>
<protein>
    <submittedName>
        <fullName evidence="5">Ankyrin repeat domain-containing protein</fullName>
    </submittedName>
    <submittedName>
        <fullName evidence="4">Ankyrin repeats (3 copies)</fullName>
    </submittedName>
</protein>
<dbReference type="InterPro" id="IPR002110">
    <property type="entry name" value="Ankyrin_rpt"/>
</dbReference>
<evidence type="ECO:0000256" key="1">
    <source>
        <dbReference type="ARBA" id="ARBA00022737"/>
    </source>
</evidence>
<reference evidence="5" key="2">
    <citation type="journal article" date="2016" name="Genome Announc.">
        <title>Draft Genome Sequences of Two Novel Amoeba-Resistant Intranuclear Bacteria, 'Candidatus Berkiella cookevillensis' and 'Candidatus Berkiella aquae'.</title>
        <authorList>
            <person name="Mehari Y.T."/>
            <person name="Arivett B.A."/>
            <person name="Farone A.L."/>
            <person name="Gunderson J.H."/>
            <person name="Farone M.B."/>
        </authorList>
    </citation>
    <scope>NUCLEOTIDE SEQUENCE</scope>
    <source>
        <strain evidence="5">HT99</strain>
    </source>
</reference>
<dbReference type="EMBL" id="LKAJ01000011">
    <property type="protein sequence ID" value="KRG20495.1"/>
    <property type="molecule type" value="Genomic_DNA"/>
</dbReference>
<dbReference type="SUPFAM" id="SSF48403">
    <property type="entry name" value="Ankyrin repeat"/>
    <property type="match status" value="1"/>
</dbReference>
<dbReference type="PANTHER" id="PTHR24171">
    <property type="entry name" value="ANKYRIN REPEAT DOMAIN-CONTAINING PROTEIN 39-RELATED"/>
    <property type="match status" value="1"/>
</dbReference>
<evidence type="ECO:0000256" key="3">
    <source>
        <dbReference type="PROSITE-ProRule" id="PRU00023"/>
    </source>
</evidence>
<feature type="repeat" description="ANK" evidence="3">
    <location>
        <begin position="138"/>
        <end position="170"/>
    </location>
</feature>
<sequence>MTLSAPQRMLIDALNSDSEEQALTAIQALDNLNFITSEGKMPLHLACQKPWVSVVNAILTKGAKSHFKTREGNSALHLAQQHGHLAVAVCLTSHNPALCTLGNREGKTPLHQAAGANLLPFLKHYLTLEIDVDVKDLQKSTPLHEAAKGKHLEAIQLLIAADVNIELCDEEAKKAYDHIETSLLLEHDPLQVEQLQQMMKLLKKVPSLFLTAAIQAFDALEDEQINLLPEILLEQTKGAVTYYRENKEQQVRAEEEVAQSRIDAAIAIKQEIEFDVLLTKMRGLGFHQ</sequence>
<evidence type="ECO:0000313" key="4">
    <source>
        <dbReference type="EMBL" id="KRG20495.1"/>
    </source>
</evidence>
<dbReference type="EMBL" id="LKAJ02000001">
    <property type="protein sequence ID" value="MCS5712212.1"/>
    <property type="molecule type" value="Genomic_DNA"/>
</dbReference>
<dbReference type="AlphaFoldDB" id="A0A0Q9YIR1"/>
<accession>A0A0Q9YIR1</accession>
<dbReference type="SMART" id="SM00248">
    <property type="entry name" value="ANK"/>
    <property type="match status" value="4"/>
</dbReference>
<evidence type="ECO:0000313" key="6">
    <source>
        <dbReference type="Proteomes" id="UP000051497"/>
    </source>
</evidence>
<gene>
    <name evidence="5" type="ORF">HT99x_012280</name>
    <name evidence="4" type="ORF">HT99x_02425</name>
</gene>
<organism evidence="4">
    <name type="scientific">Candidatus Berkiella aquae</name>
    <dbReference type="NCBI Taxonomy" id="295108"/>
    <lineage>
        <taxon>Bacteria</taxon>
        <taxon>Pseudomonadati</taxon>
        <taxon>Pseudomonadota</taxon>
        <taxon>Gammaproteobacteria</taxon>
        <taxon>Candidatus Berkiellales</taxon>
        <taxon>Candidatus Berkiellaceae</taxon>
        <taxon>Candidatus Berkiella</taxon>
    </lineage>
</organism>
<dbReference type="Gene3D" id="1.25.40.20">
    <property type="entry name" value="Ankyrin repeat-containing domain"/>
    <property type="match status" value="1"/>
</dbReference>
<reference evidence="5" key="3">
    <citation type="submission" date="2021-06" db="EMBL/GenBank/DDBJ databases">
        <title>Genomic Description and Analysis of Intracellular Bacteria, Candidatus Berkiella cookevillensis and Candidatus Berkiella aquae.</title>
        <authorList>
            <person name="Kidane D.T."/>
            <person name="Mehari Y.T."/>
            <person name="Rice F.C."/>
            <person name="Arivett B.A."/>
            <person name="Farone A.L."/>
            <person name="Berk S.G."/>
            <person name="Farone M.B."/>
        </authorList>
    </citation>
    <scope>NUCLEOTIDE SEQUENCE</scope>
    <source>
        <strain evidence="5">HT99</strain>
    </source>
</reference>
<proteinExistence type="predicted"/>
<evidence type="ECO:0000256" key="2">
    <source>
        <dbReference type="ARBA" id="ARBA00023043"/>
    </source>
</evidence>